<dbReference type="PROSITE" id="PS51857">
    <property type="entry name" value="CSD_2"/>
    <property type="match status" value="1"/>
</dbReference>
<evidence type="ECO:0000313" key="3">
    <source>
        <dbReference type="EMBL" id="GAA2168611.1"/>
    </source>
</evidence>
<dbReference type="InterPro" id="IPR002059">
    <property type="entry name" value="CSP_DNA-bd"/>
</dbReference>
<dbReference type="PANTHER" id="PTHR46565:SF20">
    <property type="entry name" value="COLD SHOCK DOMAIN-CONTAINING PROTEIN 4"/>
    <property type="match status" value="1"/>
</dbReference>
<keyword evidence="4" id="KW-1185">Reference proteome</keyword>
<reference evidence="3 4" key="1">
    <citation type="journal article" date="2019" name="Int. J. Syst. Evol. Microbiol.">
        <title>The Global Catalogue of Microorganisms (GCM) 10K type strain sequencing project: providing services to taxonomists for standard genome sequencing and annotation.</title>
        <authorList>
            <consortium name="The Broad Institute Genomics Platform"/>
            <consortium name="The Broad Institute Genome Sequencing Center for Infectious Disease"/>
            <person name="Wu L."/>
            <person name="Ma J."/>
        </authorList>
    </citation>
    <scope>NUCLEOTIDE SEQUENCE [LARGE SCALE GENOMIC DNA]</scope>
    <source>
        <strain evidence="3 4">JCM 13850</strain>
    </source>
</reference>
<dbReference type="Proteomes" id="UP001501020">
    <property type="component" value="Unassembled WGS sequence"/>
</dbReference>
<dbReference type="CDD" id="cd04458">
    <property type="entry name" value="CSP_CDS"/>
    <property type="match status" value="1"/>
</dbReference>
<dbReference type="Pfam" id="PF00313">
    <property type="entry name" value="CSD"/>
    <property type="match status" value="1"/>
</dbReference>
<dbReference type="RefSeq" id="WP_344283311.1">
    <property type="nucleotide sequence ID" value="NZ_BAAAMR010000159.1"/>
</dbReference>
<feature type="compositionally biased region" description="Low complexity" evidence="1">
    <location>
        <begin position="67"/>
        <end position="87"/>
    </location>
</feature>
<evidence type="ECO:0000259" key="2">
    <source>
        <dbReference type="PROSITE" id="PS51857"/>
    </source>
</evidence>
<evidence type="ECO:0000256" key="1">
    <source>
        <dbReference type="SAM" id="MobiDB-lite"/>
    </source>
</evidence>
<dbReference type="InterPro" id="IPR012340">
    <property type="entry name" value="NA-bd_OB-fold"/>
</dbReference>
<dbReference type="PRINTS" id="PR00050">
    <property type="entry name" value="COLDSHOCK"/>
</dbReference>
<gene>
    <name evidence="3" type="ORF">GCM10009727_90320</name>
</gene>
<dbReference type="Gene3D" id="2.40.50.140">
    <property type="entry name" value="Nucleic acid-binding proteins"/>
    <property type="match status" value="1"/>
</dbReference>
<name>A0ABN3AHB4_9ACTN</name>
<comment type="caution">
    <text evidence="3">The sequence shown here is derived from an EMBL/GenBank/DDBJ whole genome shotgun (WGS) entry which is preliminary data.</text>
</comment>
<dbReference type="SUPFAM" id="SSF50249">
    <property type="entry name" value="Nucleic acid-binding proteins"/>
    <property type="match status" value="1"/>
</dbReference>
<accession>A0ABN3AHB4</accession>
<evidence type="ECO:0000313" key="4">
    <source>
        <dbReference type="Proteomes" id="UP001501020"/>
    </source>
</evidence>
<dbReference type="SMART" id="SM00357">
    <property type="entry name" value="CSP"/>
    <property type="match status" value="1"/>
</dbReference>
<proteinExistence type="predicted"/>
<dbReference type="InterPro" id="IPR011129">
    <property type="entry name" value="CSD"/>
</dbReference>
<feature type="region of interest" description="Disordered" evidence="1">
    <location>
        <begin position="67"/>
        <end position="90"/>
    </location>
</feature>
<sequence>MRTGRVLRFDGVRGYGFIVPDGGGDDVFVHANEVLDDKSGLTPGATVEFETVDSERGPKAFGVRILSRASSSSPAPRQSSSSSSSSQLLDEGLCDVLEPAELREDITELLLSSTPDLTGRQIVSIREGFLGFAKKHGWVEA</sequence>
<protein>
    <submittedName>
        <fullName evidence="3">Cold shock domain-containing protein</fullName>
    </submittedName>
</protein>
<dbReference type="EMBL" id="BAAAMR010000159">
    <property type="protein sequence ID" value="GAA2168611.1"/>
    <property type="molecule type" value="Genomic_DNA"/>
</dbReference>
<organism evidence="3 4">
    <name type="scientific">Actinomadura napierensis</name>
    <dbReference type="NCBI Taxonomy" id="267854"/>
    <lineage>
        <taxon>Bacteria</taxon>
        <taxon>Bacillati</taxon>
        <taxon>Actinomycetota</taxon>
        <taxon>Actinomycetes</taxon>
        <taxon>Streptosporangiales</taxon>
        <taxon>Thermomonosporaceae</taxon>
        <taxon>Actinomadura</taxon>
    </lineage>
</organism>
<feature type="domain" description="CSD" evidence="2">
    <location>
        <begin position="1"/>
        <end position="65"/>
    </location>
</feature>
<dbReference type="PANTHER" id="PTHR46565">
    <property type="entry name" value="COLD SHOCK DOMAIN PROTEIN 2"/>
    <property type="match status" value="1"/>
</dbReference>